<name>A0AC61NC27_9BACT</name>
<keyword evidence="2" id="KW-1185">Reference proteome</keyword>
<dbReference type="Proteomes" id="UP000826212">
    <property type="component" value="Chromosome"/>
</dbReference>
<gene>
    <name evidence="1" type="ORF">K4L44_10540</name>
</gene>
<keyword evidence="1" id="KW-0675">Receptor</keyword>
<proteinExistence type="predicted"/>
<protein>
    <submittedName>
        <fullName evidence="1">TonB-dependent receptor plug domain-containing protein</fullName>
    </submittedName>
</protein>
<evidence type="ECO:0000313" key="1">
    <source>
        <dbReference type="EMBL" id="QZE13026.1"/>
    </source>
</evidence>
<reference evidence="1" key="1">
    <citation type="submission" date="2021-08" db="EMBL/GenBank/DDBJ databases">
        <title>Novel anaerobic bacterium isolated from sea squirt in East Sea, Republic of Korea.</title>
        <authorList>
            <person name="Nguyen T.H."/>
            <person name="Li Z."/>
            <person name="Lee Y.-J."/>
            <person name="Ko J."/>
            <person name="Kim S.-G."/>
        </authorList>
    </citation>
    <scope>NUCLEOTIDE SEQUENCE</scope>
    <source>
        <strain evidence="1">KCTC 25031</strain>
    </source>
</reference>
<accession>A0AC61NC27</accession>
<organism evidence="1 2">
    <name type="scientific">Halosquirtibacter laminarini</name>
    <dbReference type="NCBI Taxonomy" id="3374600"/>
    <lineage>
        <taxon>Bacteria</taxon>
        <taxon>Pseudomonadati</taxon>
        <taxon>Bacteroidota</taxon>
        <taxon>Bacteroidia</taxon>
        <taxon>Marinilabiliales</taxon>
        <taxon>Prolixibacteraceae</taxon>
        <taxon>Halosquirtibacter</taxon>
    </lineage>
</organism>
<dbReference type="EMBL" id="CP081303">
    <property type="protein sequence ID" value="QZE13026.1"/>
    <property type="molecule type" value="Genomic_DNA"/>
</dbReference>
<sequence length="346" mass="37887">MKIQSAIAFILISMPFSSFCSTYRNSKNNRANHIPDVVKEESTLNRLDSIQSNGQSNTKFIIRDSATLNVSKLPIYIVDGKTVSSEAFAKINTSNIESVEILKDAKATAIYGTSAKNGVILIKTKGKKETTSVKTHDPATPISKMPIYIVDGKHISSETFAKINTNNIESVEVLKDAKATAIYGTSAKNGVIIIKTKENKENTTFKTHDPATPMNKMPIYIVDGKPVSSEAFAKINTNNIESVEVLKDAKDTAIYGTSAENGVIIIKMKDPQSKTQTTLRCANADKSKLPIFILDGKPITQKEFEKLNPDNLKSVEILKNKKDTAIYGTSAKNGVMIMKTKDSKTK</sequence>
<evidence type="ECO:0000313" key="2">
    <source>
        <dbReference type="Proteomes" id="UP000826212"/>
    </source>
</evidence>